<gene>
    <name evidence="1" type="ORF">C943_04083</name>
</gene>
<keyword evidence="2" id="KW-1185">Reference proteome</keyword>
<sequence>MGIETNLEFEIPEEYKAIVIERVKEADLHPEDLLDWDEVKDDFDFK</sequence>
<dbReference type="Proteomes" id="UP000010953">
    <property type="component" value="Unassembled WGS sequence"/>
</dbReference>
<organism evidence="1 2">
    <name type="scientific">Mariniradius saccharolyticus AK6</name>
    <dbReference type="NCBI Taxonomy" id="1239962"/>
    <lineage>
        <taxon>Bacteria</taxon>
        <taxon>Pseudomonadati</taxon>
        <taxon>Bacteroidota</taxon>
        <taxon>Cytophagia</taxon>
        <taxon>Cytophagales</taxon>
        <taxon>Cyclobacteriaceae</taxon>
        <taxon>Mariniradius</taxon>
    </lineage>
</organism>
<protein>
    <submittedName>
        <fullName evidence="1">Uncharacterized protein</fullName>
    </submittedName>
</protein>
<evidence type="ECO:0000313" key="2">
    <source>
        <dbReference type="Proteomes" id="UP000010953"/>
    </source>
</evidence>
<dbReference type="AlphaFoldDB" id="M7XA15"/>
<reference evidence="1" key="1">
    <citation type="submission" date="2013-01" db="EMBL/GenBank/DDBJ databases">
        <title>Genome assembly of Mariniradius saccharolyticus AK6.</title>
        <authorList>
            <person name="Vaidya B."/>
            <person name="Khatri I."/>
            <person name="Tanuku N.R.S."/>
            <person name="Subramanian S."/>
            <person name="Pinnaka A."/>
        </authorList>
    </citation>
    <scope>NUCLEOTIDE SEQUENCE [LARGE SCALE GENOMIC DNA]</scope>
    <source>
        <strain evidence="1">AK6</strain>
    </source>
</reference>
<dbReference type="EMBL" id="AMZY02000007">
    <property type="protein sequence ID" value="EMS34265.1"/>
    <property type="molecule type" value="Genomic_DNA"/>
</dbReference>
<proteinExistence type="predicted"/>
<dbReference type="STRING" id="1239962.C943_04083"/>
<accession>M7XA15</accession>
<dbReference type="InParanoid" id="M7XA15"/>
<name>M7XA15_9BACT</name>
<comment type="caution">
    <text evidence="1">The sequence shown here is derived from an EMBL/GenBank/DDBJ whole genome shotgun (WGS) entry which is preliminary data.</text>
</comment>
<evidence type="ECO:0000313" key="1">
    <source>
        <dbReference type="EMBL" id="EMS34265.1"/>
    </source>
</evidence>